<dbReference type="STRING" id="1385514.N782_17760"/>
<dbReference type="OrthoDB" id="9809047at2"/>
<dbReference type="InterPro" id="IPR001020">
    <property type="entry name" value="PTS_HPr_His_P_site"/>
</dbReference>
<keyword evidence="7" id="KW-0598">Phosphotransferase system</keyword>
<sequence>MAQQSVKITANDGVHARPATVLVQEAGKYQSEVTLEYNGKDVNLKSIMGIMSLGIPSGADVTFKAEGSDEDEALEAIINVVKNQELGE</sequence>
<dbReference type="PANTHER" id="PTHR33705">
    <property type="entry name" value="PHOSPHOCARRIER PROTEIN HPR"/>
    <property type="match status" value="1"/>
</dbReference>
<dbReference type="GO" id="GO:0009401">
    <property type="term" value="P:phosphoenolpyruvate-dependent sugar phosphotransferase system"/>
    <property type="evidence" value="ECO:0007669"/>
    <property type="project" value="UniProtKB-KW"/>
</dbReference>
<comment type="subcellular location">
    <subcellularLocation>
        <location evidence="2">Cytoplasm</location>
    </subcellularLocation>
</comment>
<feature type="domain" description="HPr" evidence="8">
    <location>
        <begin position="1"/>
        <end position="88"/>
    </location>
</feature>
<dbReference type="InterPro" id="IPR035895">
    <property type="entry name" value="HPr-like_sf"/>
</dbReference>
<dbReference type="Pfam" id="PF00381">
    <property type="entry name" value="PTS-HPr"/>
    <property type="match status" value="1"/>
</dbReference>
<keyword evidence="6" id="KW-0813">Transport</keyword>
<dbReference type="CDD" id="cd00367">
    <property type="entry name" value="PTS-HPr_like"/>
    <property type="match status" value="1"/>
</dbReference>
<evidence type="ECO:0000256" key="2">
    <source>
        <dbReference type="ARBA" id="ARBA00004496"/>
    </source>
</evidence>
<protein>
    <recommendedName>
        <fullName evidence="4">Phosphocarrier protein HPr</fullName>
    </recommendedName>
</protein>
<accession>A0A0A2TC17</accession>
<gene>
    <name evidence="9" type="ORF">N782_17760</name>
</gene>
<dbReference type="PROSITE" id="PS00589">
    <property type="entry name" value="PTS_HPR_SER"/>
    <property type="match status" value="1"/>
</dbReference>
<evidence type="ECO:0000256" key="3">
    <source>
        <dbReference type="ARBA" id="ARBA00010736"/>
    </source>
</evidence>
<reference evidence="9 10" key="1">
    <citation type="journal article" date="2015" name="Stand. Genomic Sci.">
        <title>High quality draft genome sequence of the moderately halophilic bacterium Pontibacillus yanchengensis Y32(T) and comparison among Pontibacillus genomes.</title>
        <authorList>
            <person name="Huang J."/>
            <person name="Qiao Z.X."/>
            <person name="Tang J.W."/>
            <person name="Wang G."/>
        </authorList>
    </citation>
    <scope>NUCLEOTIDE SEQUENCE [LARGE SCALE GENOMIC DNA]</scope>
    <source>
        <strain evidence="9 10">Y32</strain>
    </source>
</reference>
<dbReference type="InterPro" id="IPR002114">
    <property type="entry name" value="PTS_HPr_Ser_P_site"/>
</dbReference>
<dbReference type="NCBIfam" id="TIGR01003">
    <property type="entry name" value="PTS_HPr_family"/>
    <property type="match status" value="1"/>
</dbReference>
<dbReference type="EMBL" id="AVBF01000054">
    <property type="protein sequence ID" value="KGP71636.1"/>
    <property type="molecule type" value="Genomic_DNA"/>
</dbReference>
<keyword evidence="5" id="KW-0963">Cytoplasm</keyword>
<dbReference type="GO" id="GO:0005737">
    <property type="term" value="C:cytoplasm"/>
    <property type="evidence" value="ECO:0007669"/>
    <property type="project" value="UniProtKB-SubCell"/>
</dbReference>
<dbReference type="InterPro" id="IPR000032">
    <property type="entry name" value="HPr-like"/>
</dbReference>
<dbReference type="PRINTS" id="PR00107">
    <property type="entry name" value="PHOSPHOCPHPR"/>
</dbReference>
<comment type="similarity">
    <text evidence="3">Belongs to the HPr family.</text>
</comment>
<dbReference type="RefSeq" id="WP_036822320.1">
    <property type="nucleotide sequence ID" value="NZ_AVBF01000054.1"/>
</dbReference>
<dbReference type="SUPFAM" id="SSF55594">
    <property type="entry name" value="HPr-like"/>
    <property type="match status" value="1"/>
</dbReference>
<dbReference type="Proteomes" id="UP000030147">
    <property type="component" value="Unassembled WGS sequence"/>
</dbReference>
<organism evidence="9 10">
    <name type="scientific">Pontibacillus yanchengensis Y32</name>
    <dbReference type="NCBI Taxonomy" id="1385514"/>
    <lineage>
        <taxon>Bacteria</taxon>
        <taxon>Bacillati</taxon>
        <taxon>Bacillota</taxon>
        <taxon>Bacilli</taxon>
        <taxon>Bacillales</taxon>
        <taxon>Bacillaceae</taxon>
        <taxon>Pontibacillus</taxon>
    </lineage>
</organism>
<keyword evidence="10" id="KW-1185">Reference proteome</keyword>
<name>A0A0A2TC17_9BACI</name>
<evidence type="ECO:0000256" key="6">
    <source>
        <dbReference type="ARBA" id="ARBA00022597"/>
    </source>
</evidence>
<evidence type="ECO:0000313" key="10">
    <source>
        <dbReference type="Proteomes" id="UP000030147"/>
    </source>
</evidence>
<dbReference type="InterPro" id="IPR050399">
    <property type="entry name" value="HPr"/>
</dbReference>
<evidence type="ECO:0000256" key="7">
    <source>
        <dbReference type="ARBA" id="ARBA00022683"/>
    </source>
</evidence>
<dbReference type="AlphaFoldDB" id="A0A0A2TC17"/>
<keyword evidence="6" id="KW-0762">Sugar transport</keyword>
<evidence type="ECO:0000313" key="9">
    <source>
        <dbReference type="EMBL" id="KGP71636.1"/>
    </source>
</evidence>
<evidence type="ECO:0000256" key="4">
    <source>
        <dbReference type="ARBA" id="ARBA00020422"/>
    </source>
</evidence>
<dbReference type="PANTHER" id="PTHR33705:SF2">
    <property type="entry name" value="PHOSPHOCARRIER PROTEIN NPR"/>
    <property type="match status" value="1"/>
</dbReference>
<comment type="caution">
    <text evidence="9">The sequence shown here is derived from an EMBL/GenBank/DDBJ whole genome shotgun (WGS) entry which is preliminary data.</text>
</comment>
<evidence type="ECO:0000256" key="1">
    <source>
        <dbReference type="ARBA" id="ARBA00003681"/>
    </source>
</evidence>
<dbReference type="NCBIfam" id="NF010352">
    <property type="entry name" value="PRK13780.1"/>
    <property type="match status" value="1"/>
</dbReference>
<evidence type="ECO:0000256" key="5">
    <source>
        <dbReference type="ARBA" id="ARBA00022490"/>
    </source>
</evidence>
<dbReference type="eggNOG" id="COG1925">
    <property type="taxonomic scope" value="Bacteria"/>
</dbReference>
<comment type="function">
    <text evidence="1">General (non sugar-specific) component of the phosphoenolpyruvate-dependent sugar phosphotransferase system (sugar PTS). This major carbohydrate active-transport system catalyzes the phosphorylation of incoming sugar substrates concomitantly with their translocation across the cell membrane. The phosphoryl group from phosphoenolpyruvate (PEP) is transferred to the phosphoryl carrier protein HPr by enzyme I. Phospho-HPr then transfers it to the PTS EIIA domain.</text>
</comment>
<dbReference type="Gene3D" id="3.30.1340.10">
    <property type="entry name" value="HPr-like"/>
    <property type="match status" value="1"/>
</dbReference>
<dbReference type="PROSITE" id="PS51350">
    <property type="entry name" value="PTS_HPR_DOM"/>
    <property type="match status" value="1"/>
</dbReference>
<dbReference type="PROSITE" id="PS00369">
    <property type="entry name" value="PTS_HPR_HIS"/>
    <property type="match status" value="1"/>
</dbReference>
<proteinExistence type="inferred from homology"/>
<evidence type="ECO:0000259" key="8">
    <source>
        <dbReference type="PROSITE" id="PS51350"/>
    </source>
</evidence>